<gene>
    <name evidence="7 12" type="primary">rplK</name>
    <name evidence="12" type="ORF">EHE19_017315</name>
</gene>
<dbReference type="GO" id="GO:0003735">
    <property type="term" value="F:structural constituent of ribosome"/>
    <property type="evidence" value="ECO:0007669"/>
    <property type="project" value="InterPro"/>
</dbReference>
<dbReference type="GO" id="GO:0022625">
    <property type="term" value="C:cytosolic large ribosomal subunit"/>
    <property type="evidence" value="ECO:0007669"/>
    <property type="project" value="TreeGrafter"/>
</dbReference>
<evidence type="ECO:0000313" key="13">
    <source>
        <dbReference type="Proteomes" id="UP000306409"/>
    </source>
</evidence>
<dbReference type="GO" id="GO:0006412">
    <property type="term" value="P:translation"/>
    <property type="evidence" value="ECO:0007669"/>
    <property type="project" value="UniProtKB-UniRule"/>
</dbReference>
<evidence type="ECO:0000256" key="6">
    <source>
        <dbReference type="ARBA" id="ARBA00023274"/>
    </source>
</evidence>
<dbReference type="Proteomes" id="UP000306409">
    <property type="component" value="Chromosome"/>
</dbReference>
<comment type="similarity">
    <text evidence="1 7 8">Belongs to the universal ribosomal protein uL11 family.</text>
</comment>
<accession>A0A4V6ENU9</accession>
<dbReference type="OrthoDB" id="9802408at2"/>
<feature type="domain" description="Large ribosomal subunit protein uL11 N-terminal" evidence="11">
    <location>
        <begin position="9"/>
        <end position="67"/>
    </location>
</feature>
<keyword evidence="3 7" id="KW-0699">rRNA-binding</keyword>
<dbReference type="InterPro" id="IPR036769">
    <property type="entry name" value="Ribosomal_uL11_C_sf"/>
</dbReference>
<evidence type="ECO:0000259" key="11">
    <source>
        <dbReference type="Pfam" id="PF03946"/>
    </source>
</evidence>
<dbReference type="Pfam" id="PF00298">
    <property type="entry name" value="Ribosomal_L11"/>
    <property type="match status" value="1"/>
</dbReference>
<evidence type="ECO:0000256" key="9">
    <source>
        <dbReference type="RuleBase" id="RU003979"/>
    </source>
</evidence>
<dbReference type="CDD" id="cd00349">
    <property type="entry name" value="Ribosomal_L11"/>
    <property type="match status" value="1"/>
</dbReference>
<dbReference type="PANTHER" id="PTHR11661">
    <property type="entry name" value="60S RIBOSOMAL PROTEIN L12"/>
    <property type="match status" value="1"/>
</dbReference>
<dbReference type="InterPro" id="IPR020783">
    <property type="entry name" value="Ribosomal_uL11_C"/>
</dbReference>
<evidence type="ECO:0000259" key="10">
    <source>
        <dbReference type="Pfam" id="PF00298"/>
    </source>
</evidence>
<dbReference type="InterPro" id="IPR036796">
    <property type="entry name" value="Ribosomal_uL11_N_sf"/>
</dbReference>
<dbReference type="InterPro" id="IPR006519">
    <property type="entry name" value="Ribosomal_uL11_bac-typ"/>
</dbReference>
<keyword evidence="2 7" id="KW-0488">Methylation</keyword>
<dbReference type="SMART" id="SM00649">
    <property type="entry name" value="RL11"/>
    <property type="match status" value="1"/>
</dbReference>
<name>A0A4V6ENU9_9FIRM</name>
<evidence type="ECO:0000256" key="7">
    <source>
        <dbReference type="HAMAP-Rule" id="MF_00736"/>
    </source>
</evidence>
<dbReference type="RefSeq" id="WP_137697353.1">
    <property type="nucleotide sequence ID" value="NZ_CP061336.1"/>
</dbReference>
<comment type="subunit">
    <text evidence="7">Part of the ribosomal stalk of the 50S ribosomal subunit. Interacts with L10 and the large rRNA to form the base of the stalk. L10 forms an elongated spine to which L12 dimers bind in a sequential fashion forming a multimeric L10(L12)X complex.</text>
</comment>
<dbReference type="NCBIfam" id="TIGR01632">
    <property type="entry name" value="L11_bact"/>
    <property type="match status" value="1"/>
</dbReference>
<dbReference type="InterPro" id="IPR020784">
    <property type="entry name" value="Ribosomal_uL11_N"/>
</dbReference>
<dbReference type="PANTHER" id="PTHR11661:SF1">
    <property type="entry name" value="LARGE RIBOSOMAL SUBUNIT PROTEIN UL11M"/>
    <property type="match status" value="1"/>
</dbReference>
<reference evidence="12 13" key="1">
    <citation type="submission" date="2020-09" db="EMBL/GenBank/DDBJ databases">
        <title>Characterization and genome sequencing of Ruminiclostridium sp. nov. MA18.</title>
        <authorList>
            <person name="Rettenmaier R."/>
            <person name="Kowollik M.-L."/>
            <person name="Liebl W."/>
            <person name="Zverlov V."/>
        </authorList>
    </citation>
    <scope>NUCLEOTIDE SEQUENCE [LARGE SCALE GENOMIC DNA]</scope>
    <source>
        <strain evidence="12 13">MA18</strain>
    </source>
</reference>
<dbReference type="InterPro" id="IPR000911">
    <property type="entry name" value="Ribosomal_uL11"/>
</dbReference>
<evidence type="ECO:0000313" key="12">
    <source>
        <dbReference type="EMBL" id="QNU66586.1"/>
    </source>
</evidence>
<dbReference type="HAMAP" id="MF_00736">
    <property type="entry name" value="Ribosomal_uL11"/>
    <property type="match status" value="1"/>
</dbReference>
<dbReference type="SUPFAM" id="SSF54747">
    <property type="entry name" value="Ribosomal L11/L12e N-terminal domain"/>
    <property type="match status" value="1"/>
</dbReference>
<dbReference type="SUPFAM" id="SSF46906">
    <property type="entry name" value="Ribosomal protein L11, C-terminal domain"/>
    <property type="match status" value="1"/>
</dbReference>
<proteinExistence type="inferred from homology"/>
<dbReference type="GO" id="GO:0070180">
    <property type="term" value="F:large ribosomal subunit rRNA binding"/>
    <property type="evidence" value="ECO:0007669"/>
    <property type="project" value="UniProtKB-UniRule"/>
</dbReference>
<organism evidence="12 13">
    <name type="scientific">Ruminiclostridium herbifermentans</name>
    <dbReference type="NCBI Taxonomy" id="2488810"/>
    <lineage>
        <taxon>Bacteria</taxon>
        <taxon>Bacillati</taxon>
        <taxon>Bacillota</taxon>
        <taxon>Clostridia</taxon>
        <taxon>Eubacteriales</taxon>
        <taxon>Oscillospiraceae</taxon>
        <taxon>Ruminiclostridium</taxon>
    </lineage>
</organism>
<dbReference type="FunFam" id="1.10.10.250:FF:000001">
    <property type="entry name" value="50S ribosomal protein L11"/>
    <property type="match status" value="1"/>
</dbReference>
<evidence type="ECO:0000256" key="2">
    <source>
        <dbReference type="ARBA" id="ARBA00022481"/>
    </source>
</evidence>
<keyword evidence="13" id="KW-1185">Reference proteome</keyword>
<evidence type="ECO:0000256" key="4">
    <source>
        <dbReference type="ARBA" id="ARBA00022884"/>
    </source>
</evidence>
<evidence type="ECO:0000256" key="5">
    <source>
        <dbReference type="ARBA" id="ARBA00022980"/>
    </source>
</evidence>
<dbReference type="KEGG" id="rher:EHE19_017315"/>
<dbReference type="AlphaFoldDB" id="A0A4V6ENU9"/>
<dbReference type="Gene3D" id="1.10.10.250">
    <property type="entry name" value="Ribosomal protein L11, C-terminal domain"/>
    <property type="match status" value="1"/>
</dbReference>
<evidence type="ECO:0000256" key="1">
    <source>
        <dbReference type="ARBA" id="ARBA00010537"/>
    </source>
</evidence>
<comment type="PTM">
    <text evidence="7 9">One or more lysine residues are methylated.</text>
</comment>
<dbReference type="Gene3D" id="3.30.1550.10">
    <property type="entry name" value="Ribosomal protein L11/L12, N-terminal domain"/>
    <property type="match status" value="1"/>
</dbReference>
<protein>
    <recommendedName>
        <fullName evidence="7">Large ribosomal subunit protein uL11</fullName>
    </recommendedName>
</protein>
<comment type="function">
    <text evidence="7 9">Forms part of the ribosomal stalk which helps the ribosome interact with GTP-bound translation factors.</text>
</comment>
<sequence>MAKKIVGYVKLQVPAGKATPAPPVGPALGPHSVNIMGFCKEFNERTSKEEPGTIIPVVMTIYADRSFSFITKTPPAAVLLKKACKIESGSGKPNRDKVAKITREEVRKIAEKKMADLNAASIEAATSMIAGTARSMGIVVID</sequence>
<keyword evidence="4 7" id="KW-0694">RNA-binding</keyword>
<keyword evidence="5 7" id="KW-0689">Ribosomal protein</keyword>
<keyword evidence="6 7" id="KW-0687">Ribonucleoprotein</keyword>
<dbReference type="FunFam" id="3.30.1550.10:FF:000001">
    <property type="entry name" value="50S ribosomal protein L11"/>
    <property type="match status" value="1"/>
</dbReference>
<dbReference type="Pfam" id="PF03946">
    <property type="entry name" value="Ribosomal_L11_N"/>
    <property type="match status" value="1"/>
</dbReference>
<evidence type="ECO:0000256" key="8">
    <source>
        <dbReference type="RuleBase" id="RU003978"/>
    </source>
</evidence>
<evidence type="ECO:0000256" key="3">
    <source>
        <dbReference type="ARBA" id="ARBA00022730"/>
    </source>
</evidence>
<feature type="domain" description="Large ribosomal subunit protein uL11 C-terminal" evidence="10">
    <location>
        <begin position="72"/>
        <end position="140"/>
    </location>
</feature>
<dbReference type="EMBL" id="CP061336">
    <property type="protein sequence ID" value="QNU66586.1"/>
    <property type="molecule type" value="Genomic_DNA"/>
</dbReference>